<keyword evidence="5" id="KW-0411">Iron-sulfur</keyword>
<keyword evidence="1" id="KW-0004">4Fe-4S</keyword>
<evidence type="ECO:0000313" key="7">
    <source>
        <dbReference type="Proteomes" id="UP000191672"/>
    </source>
</evidence>
<gene>
    <name evidence="6" type="ORF">PENANT_c062G10844</name>
</gene>
<dbReference type="EMBL" id="MDYN01000062">
    <property type="protein sequence ID" value="OQD79105.1"/>
    <property type="molecule type" value="Genomic_DNA"/>
</dbReference>
<evidence type="ECO:0000256" key="4">
    <source>
        <dbReference type="ARBA" id="ARBA00023004"/>
    </source>
</evidence>
<keyword evidence="3" id="KW-0560">Oxidoreductase</keyword>
<dbReference type="Pfam" id="PF12831">
    <property type="entry name" value="FAD_oxidored"/>
    <property type="match status" value="1"/>
</dbReference>
<proteinExistence type="predicted"/>
<evidence type="ECO:0000256" key="2">
    <source>
        <dbReference type="ARBA" id="ARBA00022723"/>
    </source>
</evidence>
<evidence type="ECO:0000256" key="3">
    <source>
        <dbReference type="ARBA" id="ARBA00023002"/>
    </source>
</evidence>
<dbReference type="PANTHER" id="PTHR43498">
    <property type="entry name" value="FERREDOXIN:COB-COM HETERODISULFIDE REDUCTASE SUBUNIT A"/>
    <property type="match status" value="1"/>
</dbReference>
<dbReference type="GO" id="GO:0051539">
    <property type="term" value="F:4 iron, 4 sulfur cluster binding"/>
    <property type="evidence" value="ECO:0007669"/>
    <property type="project" value="UniProtKB-KW"/>
</dbReference>
<dbReference type="InterPro" id="IPR039650">
    <property type="entry name" value="HdrA-like"/>
</dbReference>
<evidence type="ECO:0000256" key="1">
    <source>
        <dbReference type="ARBA" id="ARBA00022485"/>
    </source>
</evidence>
<dbReference type="Gene3D" id="3.50.50.60">
    <property type="entry name" value="FAD/NAD(P)-binding domain"/>
    <property type="match status" value="1"/>
</dbReference>
<evidence type="ECO:0000313" key="6">
    <source>
        <dbReference type="EMBL" id="OQD79105.1"/>
    </source>
</evidence>
<protein>
    <recommendedName>
        <fullName evidence="8">FAD dependent oxidoreductase</fullName>
    </recommendedName>
</protein>
<dbReference type="AlphaFoldDB" id="A0A1V6PQ37"/>
<dbReference type="GO" id="GO:0016491">
    <property type="term" value="F:oxidoreductase activity"/>
    <property type="evidence" value="ECO:0007669"/>
    <property type="project" value="UniProtKB-KW"/>
</dbReference>
<dbReference type="InterPro" id="IPR036188">
    <property type="entry name" value="FAD/NAD-bd_sf"/>
</dbReference>
<name>A0A1V6PQ37_9EURO</name>
<keyword evidence="4" id="KW-0408">Iron</keyword>
<organism evidence="6 7">
    <name type="scientific">Penicillium antarcticum</name>
    <dbReference type="NCBI Taxonomy" id="416450"/>
    <lineage>
        <taxon>Eukaryota</taxon>
        <taxon>Fungi</taxon>
        <taxon>Dikarya</taxon>
        <taxon>Ascomycota</taxon>
        <taxon>Pezizomycotina</taxon>
        <taxon>Eurotiomycetes</taxon>
        <taxon>Eurotiomycetidae</taxon>
        <taxon>Eurotiales</taxon>
        <taxon>Aspergillaceae</taxon>
        <taxon>Penicillium</taxon>
    </lineage>
</organism>
<dbReference type="GO" id="GO:0046872">
    <property type="term" value="F:metal ion binding"/>
    <property type="evidence" value="ECO:0007669"/>
    <property type="project" value="UniProtKB-KW"/>
</dbReference>
<dbReference type="Proteomes" id="UP000191672">
    <property type="component" value="Unassembled WGS sequence"/>
</dbReference>
<dbReference type="PANTHER" id="PTHR43498:SF1">
    <property type="entry name" value="COB--COM HETERODISULFIDE REDUCTASE IRON-SULFUR SUBUNIT A"/>
    <property type="match status" value="1"/>
</dbReference>
<reference evidence="7" key="1">
    <citation type="journal article" date="2017" name="Nat. Microbiol.">
        <title>Global analysis of biosynthetic gene clusters reveals vast potential of secondary metabolite production in Penicillium species.</title>
        <authorList>
            <person name="Nielsen J.C."/>
            <person name="Grijseels S."/>
            <person name="Prigent S."/>
            <person name="Ji B."/>
            <person name="Dainat J."/>
            <person name="Nielsen K.F."/>
            <person name="Frisvad J.C."/>
            <person name="Workman M."/>
            <person name="Nielsen J."/>
        </authorList>
    </citation>
    <scope>NUCLEOTIDE SEQUENCE [LARGE SCALE GENOMIC DNA]</scope>
    <source>
        <strain evidence="7">IBT 31811</strain>
    </source>
</reference>
<accession>A0A1V6PQ37</accession>
<evidence type="ECO:0008006" key="8">
    <source>
        <dbReference type="Google" id="ProtNLM"/>
    </source>
</evidence>
<dbReference type="SUPFAM" id="SSF51905">
    <property type="entry name" value="FAD/NAD(P)-binding domain"/>
    <property type="match status" value="1"/>
</dbReference>
<keyword evidence="2" id="KW-0479">Metal-binding</keyword>
<dbReference type="PRINTS" id="PR00411">
    <property type="entry name" value="PNDRDTASEI"/>
</dbReference>
<sequence length="565" mass="62591">MYLAKEVTLYALAYSLAFPAPSVLAHQHHEYDIVVVGGTSAGYSAAIQAARLNRSVALLETSKHVGGIAIEGAGGTDIDSQSSFQNSVTVGPLALEFYRRVAARYNNTDAFDEAWRNHTKAKNLWRFECHVGQSVIEDWLAEEEYLDVFLETALKGAGNGDGVSKSGTAISMIETEEGNTFSAHYFIDATYEGDLLAASGVPYTIGRESIVPYNESLAGVQYNTTFSQLTVKVDPYLVPGNTSSGLLPTVQDQALGKAGAGDKNIQAYSWRLCLTNKTSNLVPFDRPSNYDPSQYEIYKRYVAAGGEIFKPSVVLPNDKTDMIGIATEGLGFDMPGRTLEYPEGSHAERAKLFDDLAQWQKGLLYFLANDESMPSTTRTEWSKWGYPKDEFVDNEHFPRAMYVRDARRMMRDDILITMHNSQYGYPEVAVVDPILTNLWPIDIHSTRRIVRNGSIYDEGFIWKQGPDWKPWLLSYQAIVPKSSQCSNLFVPTAPSSSHLGFSLLRIEHTFMTMGQVSAFAADIAIKTAANSSQEVDYKQLREKLDAAGFLLDANADDLPDRVSNT</sequence>
<comment type="caution">
    <text evidence="6">The sequence shown here is derived from an EMBL/GenBank/DDBJ whole genome shotgun (WGS) entry which is preliminary data.</text>
</comment>
<keyword evidence="7" id="KW-1185">Reference proteome</keyword>
<evidence type="ECO:0000256" key="5">
    <source>
        <dbReference type="ARBA" id="ARBA00023014"/>
    </source>
</evidence>